<name>A0ACC3S3F6_9PEZI</name>
<evidence type="ECO:0000313" key="2">
    <source>
        <dbReference type="Proteomes" id="UP001320706"/>
    </source>
</evidence>
<sequence>MASHTSSAEASTESFDRSPAMEALQSNLSGSELWAMQRENSFRRTLGKFNTGSRDWFRSKLLGAKASIDDMRTSLRGGIDSDPHIRSLKDKLVRKATLKHSSPLSRGPQEEEEEPAPTDSEASSPRPSSPIDIPNQFPAPSIDVDIESADLSPGSILTITGQNESKQSLHDCRNSTEQRVSSIPQRMSTHRWKRREYRRPGAVASDDTEPESNPIAQTPMPGTNMPLEDPFADSANDPFERSVDKTVQTLERRPSLDALVLFDGALDSTQLDEAFLSPPGIPVEEPSVTQPSPTDSAGKEVPPSRQDLSERIAALRSPSAGHTDVVTGEWVSDDPFAVAASDPTRLGSMRLLGIGNVGPPSPERRIVLPYRPKVSFDGSPPSRGPSPRASPTPKSSPKISSNMSSPRSRVRTTPQKTMSHLTEGQGFPSRSHQKHPSFIGNFRDMSNIAVYPSSLTDPHPKPKPVVPWPPRPEPDDLKRPRSILITREAAEPTPDPETQDLLRCIKESAIEDTTGHGSAKSTSNYTLSGGEHSMEGEDLDPDETMSMASLDFSPVCQSPMETQELFFPTNYDDALERTDSASLSLALLHWPMTIEGVPIEGLSSRGSSVGSDHGTPDFAAGDDAAPNRFHDCTCSLRRKLAERERQFCDVFNLYPPQDLTRDPGPCGVCAAQAEDPSPEYPSIIPFERNLIAHKMRRVRQFETSFGVHHYEHGESSQSAAARGSDGKQESSAESVSTESEQQWLQEDPEIFGMILGWEKRHGALRGSSSAEGSSSLLSPVDSAVAWSVADSVHQPSTQAVPSGSGALGEGDDEEGGIPLTTFGENRENITLRSTWSQNRIASLTIRKLELGSEHSTISRPLPVAKGKDKQIPTGRDVKSPPRNSLFKRRNPVDLFRERGDWMMRAASIGGDFILPPYDDFTDDESDKGN</sequence>
<protein>
    <submittedName>
        <fullName evidence="1">Uncharacterized protein</fullName>
    </submittedName>
</protein>
<reference evidence="1" key="1">
    <citation type="submission" date="2024-02" db="EMBL/GenBank/DDBJ databases">
        <title>Metagenome Assembled Genome of Zalaria obscura JY119.</title>
        <authorList>
            <person name="Vighnesh L."/>
            <person name="Jagadeeshwari U."/>
            <person name="Venkata Ramana C."/>
            <person name="Sasikala C."/>
        </authorList>
    </citation>
    <scope>NUCLEOTIDE SEQUENCE</scope>
    <source>
        <strain evidence="1">JY119</strain>
    </source>
</reference>
<evidence type="ECO:0000313" key="1">
    <source>
        <dbReference type="EMBL" id="KAK8192560.1"/>
    </source>
</evidence>
<accession>A0ACC3S3F6</accession>
<dbReference type="Proteomes" id="UP001320706">
    <property type="component" value="Unassembled WGS sequence"/>
</dbReference>
<gene>
    <name evidence="1" type="ORF">M8818_007730</name>
</gene>
<comment type="caution">
    <text evidence="1">The sequence shown here is derived from an EMBL/GenBank/DDBJ whole genome shotgun (WGS) entry which is preliminary data.</text>
</comment>
<dbReference type="EMBL" id="JAMKPW020000044">
    <property type="protein sequence ID" value="KAK8192560.1"/>
    <property type="molecule type" value="Genomic_DNA"/>
</dbReference>
<keyword evidence="2" id="KW-1185">Reference proteome</keyword>
<proteinExistence type="predicted"/>
<organism evidence="1 2">
    <name type="scientific">Zalaria obscura</name>
    <dbReference type="NCBI Taxonomy" id="2024903"/>
    <lineage>
        <taxon>Eukaryota</taxon>
        <taxon>Fungi</taxon>
        <taxon>Dikarya</taxon>
        <taxon>Ascomycota</taxon>
        <taxon>Pezizomycotina</taxon>
        <taxon>Dothideomycetes</taxon>
        <taxon>Dothideomycetidae</taxon>
        <taxon>Dothideales</taxon>
        <taxon>Zalariaceae</taxon>
        <taxon>Zalaria</taxon>
    </lineage>
</organism>